<evidence type="ECO:0000313" key="3">
    <source>
        <dbReference type="EMBL" id="OKH92301.1"/>
    </source>
</evidence>
<reference evidence="3 4" key="1">
    <citation type="submission" date="2015-06" db="EMBL/GenBank/DDBJ databases">
        <title>Cloning and characterization of the uncialamcin biosynthetic gene cluster.</title>
        <authorList>
            <person name="Yan X."/>
            <person name="Huang T."/>
            <person name="Ge H."/>
            <person name="Shen B."/>
        </authorList>
    </citation>
    <scope>NUCLEOTIDE SEQUENCE [LARGE SCALE GENOMIC DNA]</scope>
    <source>
        <strain evidence="3 4">DCA2648</strain>
    </source>
</reference>
<dbReference type="InterPro" id="IPR011050">
    <property type="entry name" value="Pectin_lyase_fold/virulence"/>
</dbReference>
<sequence length="479" mass="50589">MQRRTFLTGTLLGTAFATAPFALTTTSASAATVTVSSLADLQREIDRAAPGDRIVLADGTYNVPTGGIRISGRHGTGAHITIVSQSRGGAVLQGARSFVLSDSTGITISGFAFRQTQTLIIPADCSDIRLTRNDFKLADIADVDWVVVKANSVKIDRNHFHDRSTQGVFLVADGPDAPTDPEKKTMAKGLIVLRNHFARHTYTGTNGGESIRLGVSHRALDDAGAVVEYNLFERCDGDPEAISVKSSKNHIRHNTLRDCAGGIVLRHGNGTLVHGNHLVGGTEGIRLYGNDHKVFNNHLTGLSGRAFVIGSGTARDHLPGEPPAQQRGNDACDRALITHNTLARNARTLVGENRAHEPRDVVLSNNILVADSGTLVDLGQHTGFTWQGNLLWGGAADGTIPASGFVRTDPRLQQGTDGVFRLSSSSPAIGAAVPTTPAVTDDLDGHPRGGSRDIGSDQYATAAPLRRPLTTADVGPNAA</sequence>
<feature type="signal peptide" evidence="2">
    <location>
        <begin position="1"/>
        <end position="30"/>
    </location>
</feature>
<evidence type="ECO:0000256" key="1">
    <source>
        <dbReference type="SAM" id="MobiDB-lite"/>
    </source>
</evidence>
<feature type="compositionally biased region" description="Basic and acidic residues" evidence="1">
    <location>
        <begin position="443"/>
        <end position="455"/>
    </location>
</feature>
<dbReference type="CDD" id="cd14251">
    <property type="entry name" value="PL-6"/>
    <property type="match status" value="1"/>
</dbReference>
<proteinExistence type="predicted"/>
<accession>A0A1Q4V3C7</accession>
<dbReference type="InterPro" id="IPR039513">
    <property type="entry name" value="PL-6"/>
</dbReference>
<dbReference type="Proteomes" id="UP000186455">
    <property type="component" value="Unassembled WGS sequence"/>
</dbReference>
<evidence type="ECO:0000313" key="4">
    <source>
        <dbReference type="Proteomes" id="UP000186455"/>
    </source>
</evidence>
<name>A0A1Q4V3C7_9ACTN</name>
<dbReference type="EMBL" id="LFBV01000007">
    <property type="protein sequence ID" value="OKH92301.1"/>
    <property type="molecule type" value="Genomic_DNA"/>
</dbReference>
<feature type="region of interest" description="Disordered" evidence="1">
    <location>
        <begin position="431"/>
        <end position="479"/>
    </location>
</feature>
<dbReference type="AlphaFoldDB" id="A0A1Q4V3C7"/>
<dbReference type="InterPro" id="IPR006626">
    <property type="entry name" value="PbH1"/>
</dbReference>
<dbReference type="Gene3D" id="2.160.20.10">
    <property type="entry name" value="Single-stranded right-handed beta-helix, Pectin lyase-like"/>
    <property type="match status" value="1"/>
</dbReference>
<dbReference type="STRING" id="1048205.AB852_25650"/>
<dbReference type="InterPro" id="IPR012334">
    <property type="entry name" value="Pectin_lyas_fold"/>
</dbReference>
<keyword evidence="2" id="KW-0732">Signal</keyword>
<keyword evidence="3" id="KW-0456">Lyase</keyword>
<dbReference type="GO" id="GO:0016829">
    <property type="term" value="F:lyase activity"/>
    <property type="evidence" value="ECO:0007669"/>
    <property type="project" value="UniProtKB-KW"/>
</dbReference>
<dbReference type="Pfam" id="PF14592">
    <property type="entry name" value="Chondroitinas_B"/>
    <property type="match status" value="1"/>
</dbReference>
<protein>
    <submittedName>
        <fullName evidence="3">Lyase</fullName>
    </submittedName>
</protein>
<feature type="chain" id="PRO_5012953677" evidence="2">
    <location>
        <begin position="31"/>
        <end position="479"/>
    </location>
</feature>
<organism evidence="3 4">
    <name type="scientific">Streptomyces uncialis</name>
    <dbReference type="NCBI Taxonomy" id="1048205"/>
    <lineage>
        <taxon>Bacteria</taxon>
        <taxon>Bacillati</taxon>
        <taxon>Actinomycetota</taxon>
        <taxon>Actinomycetes</taxon>
        <taxon>Kitasatosporales</taxon>
        <taxon>Streptomycetaceae</taxon>
        <taxon>Streptomyces</taxon>
    </lineage>
</organism>
<evidence type="ECO:0000256" key="2">
    <source>
        <dbReference type="SAM" id="SignalP"/>
    </source>
</evidence>
<dbReference type="SMART" id="SM00710">
    <property type="entry name" value="PbH1"/>
    <property type="match status" value="5"/>
</dbReference>
<keyword evidence="4" id="KW-1185">Reference proteome</keyword>
<dbReference type="PROSITE" id="PS51318">
    <property type="entry name" value="TAT"/>
    <property type="match status" value="1"/>
</dbReference>
<gene>
    <name evidence="3" type="ORF">AB852_25650</name>
</gene>
<comment type="caution">
    <text evidence="3">The sequence shown here is derived from an EMBL/GenBank/DDBJ whole genome shotgun (WGS) entry which is preliminary data.</text>
</comment>
<dbReference type="SUPFAM" id="SSF51126">
    <property type="entry name" value="Pectin lyase-like"/>
    <property type="match status" value="1"/>
</dbReference>
<dbReference type="RefSeq" id="WP_073792629.1">
    <property type="nucleotide sequence ID" value="NZ_JAPEPH010000001.1"/>
</dbReference>
<dbReference type="InterPro" id="IPR006311">
    <property type="entry name" value="TAT_signal"/>
</dbReference>